<dbReference type="InterPro" id="IPR039139">
    <property type="entry name" value="CCDC170-like"/>
</dbReference>
<proteinExistence type="predicted"/>
<sequence length="1064" mass="119606">MLAVAWRAARRREWRVWMATGINERREIFDTILQGSAVLIWRVSQISEPPHVNRREGRERCWWEAQHTRESTYGRITRRISRQGGVTATAVLSTEWYTKTHLASRQILAIELDIRHLSECAAVTILRRQDAVGEESSWGGRLGGFESQRAMSVFRQESLSEEVNRESVTLTTVAGGSVALQFKASISSTSSSSTQTTSETVVQRMVGGTGVGAQTPSNGGGMVCAPSESVPQPVHVSTGCPSSMAGHAPTYTSPTNPVYPPTPDWALSVPLDLKDNTAGLEGDLRRKDQLIEELIKLHPSHGLNKVRGGEAEEALRSDLAGMTVKVERLEQQVRDGQAGVAARDARITELTRQLDAHRQEHARQAATIVTLRQKLQEEEACTVSLRASQRRKEYTVGALTRENRQHADRISELECRLKTHLEEREAAEQRSEMSYKRLMELVRVVTSSLSLGDLDPQDAHEKLSIRLAELVQDCARLRSEMARLTEELEQREGEASSARQTVARLVNELEDEKRSVEELNVAIVDYRKETDDLRTKLRAAEEEAKSVRERLHNTNKSYNTTLEELHAAERNLQQAKDESVVTEHRRQQTEAEGRGFLTTVAALLSCPENRVAPEQQAITDRIQGLVAANREAAEHVERLTSQVTSLGEQSRRHTELYETAVRRGRQTEADLHTLSARCRQLEADQGAAEASREHLIIGKEKMERTLGRVVEALGLAEMGKEVTNDVEMIVCRCQQLVKLEGEKIVDKTTTVYQLQRKVKSLREAVERKDLHVDMLRRKLALTEDAARASRQLEEERDDVIAKYKRQCRLVERLNAETSESRLQLRDMKAQLAQAAEDKGRATQTQKKVEELTAKVNELDAIRSRQQKKISHLKEQVKAQGEHVLEERRLSEAGLESVTQELALAKQAFRDVTRREKQLSEFRRTVVELLGADGEPGVEGDYEAICRLERLVGAHKELNDLSRRLDEITAPSRPSSARTLTSRSPPLKSPVRPSSGMSPPLRMDSPTRSPAEQSYLDMSEELRALADDAHNLRPHIRSVSRRPPSAQSRTPSPTKRHSTDEDESS</sequence>
<feature type="coiled-coil region" evidence="1">
    <location>
        <begin position="460"/>
        <end position="592"/>
    </location>
</feature>
<evidence type="ECO:0000256" key="1">
    <source>
        <dbReference type="SAM" id="Coils"/>
    </source>
</evidence>
<evidence type="ECO:0008006" key="5">
    <source>
        <dbReference type="Google" id="ProtNLM"/>
    </source>
</evidence>
<name>A0AAW0V2S6_SCYPA</name>
<organism evidence="3 4">
    <name type="scientific">Scylla paramamosain</name>
    <name type="common">Mud crab</name>
    <dbReference type="NCBI Taxonomy" id="85552"/>
    <lineage>
        <taxon>Eukaryota</taxon>
        <taxon>Metazoa</taxon>
        <taxon>Ecdysozoa</taxon>
        <taxon>Arthropoda</taxon>
        <taxon>Crustacea</taxon>
        <taxon>Multicrustacea</taxon>
        <taxon>Malacostraca</taxon>
        <taxon>Eumalacostraca</taxon>
        <taxon>Eucarida</taxon>
        <taxon>Decapoda</taxon>
        <taxon>Pleocyemata</taxon>
        <taxon>Brachyura</taxon>
        <taxon>Eubrachyura</taxon>
        <taxon>Portunoidea</taxon>
        <taxon>Portunidae</taxon>
        <taxon>Portuninae</taxon>
        <taxon>Scylla</taxon>
    </lineage>
</organism>
<feature type="compositionally biased region" description="Polar residues" evidence="2">
    <location>
        <begin position="971"/>
        <end position="983"/>
    </location>
</feature>
<feature type="coiled-coil region" evidence="1">
    <location>
        <begin position="312"/>
        <end position="367"/>
    </location>
</feature>
<accession>A0AAW0V2S6</accession>
<feature type="coiled-coil region" evidence="1">
    <location>
        <begin position="778"/>
        <end position="914"/>
    </location>
</feature>
<comment type="caution">
    <text evidence="3">The sequence shown here is derived from an EMBL/GenBank/DDBJ whole genome shotgun (WGS) entry which is preliminary data.</text>
</comment>
<evidence type="ECO:0000256" key="2">
    <source>
        <dbReference type="SAM" id="MobiDB-lite"/>
    </source>
</evidence>
<reference evidence="3 4" key="1">
    <citation type="submission" date="2023-03" db="EMBL/GenBank/DDBJ databases">
        <title>High-quality genome of Scylla paramamosain provides insights in environmental adaptation.</title>
        <authorList>
            <person name="Zhang L."/>
        </authorList>
    </citation>
    <scope>NUCLEOTIDE SEQUENCE [LARGE SCALE GENOMIC DNA]</scope>
    <source>
        <strain evidence="3">LZ_2023a</strain>
        <tissue evidence="3">Muscle</tissue>
    </source>
</reference>
<keyword evidence="4" id="KW-1185">Reference proteome</keyword>
<evidence type="ECO:0000313" key="3">
    <source>
        <dbReference type="EMBL" id="KAK8405698.1"/>
    </source>
</evidence>
<dbReference type="AlphaFoldDB" id="A0AAW0V2S6"/>
<protein>
    <recommendedName>
        <fullName evidence="5">Coiled-coil domain-containing protein 170</fullName>
    </recommendedName>
</protein>
<feature type="region of interest" description="Disordered" evidence="2">
    <location>
        <begin position="964"/>
        <end position="1064"/>
    </location>
</feature>
<keyword evidence="1" id="KW-0175">Coiled coil</keyword>
<feature type="compositionally biased region" description="Basic and acidic residues" evidence="2">
    <location>
        <begin position="1019"/>
        <end position="1030"/>
    </location>
</feature>
<dbReference type="PANTHER" id="PTHR18863">
    <property type="entry name" value="TSEC-2-RELATED"/>
    <property type="match status" value="1"/>
</dbReference>
<feature type="coiled-coil region" evidence="1">
    <location>
        <begin position="396"/>
        <end position="430"/>
    </location>
</feature>
<dbReference type="Proteomes" id="UP001487740">
    <property type="component" value="Unassembled WGS sequence"/>
</dbReference>
<evidence type="ECO:0000313" key="4">
    <source>
        <dbReference type="Proteomes" id="UP001487740"/>
    </source>
</evidence>
<dbReference type="EMBL" id="JARAKH010000003">
    <property type="protein sequence ID" value="KAK8405698.1"/>
    <property type="molecule type" value="Genomic_DNA"/>
</dbReference>
<dbReference type="PANTHER" id="PTHR18863:SF6">
    <property type="entry name" value="COILED-COIL DOMAIN-CONTAINING PROTEIN 170"/>
    <property type="match status" value="1"/>
</dbReference>
<gene>
    <name evidence="3" type="ORF">O3P69_001893</name>
</gene>